<comment type="caution">
    <text evidence="1">The sequence shown here is derived from an EMBL/GenBank/DDBJ whole genome shotgun (WGS) entry which is preliminary data.</text>
</comment>
<protein>
    <submittedName>
        <fullName evidence="1">Uncharacterized protein</fullName>
    </submittedName>
</protein>
<reference evidence="1" key="1">
    <citation type="journal article" date="2014" name="Front. Microbiol.">
        <title>High frequency of phylogenetically diverse reductive dehalogenase-homologous genes in deep subseafloor sedimentary metagenomes.</title>
        <authorList>
            <person name="Kawai M."/>
            <person name="Futagami T."/>
            <person name="Toyoda A."/>
            <person name="Takaki Y."/>
            <person name="Nishi S."/>
            <person name="Hori S."/>
            <person name="Arai W."/>
            <person name="Tsubouchi T."/>
            <person name="Morono Y."/>
            <person name="Uchiyama I."/>
            <person name="Ito T."/>
            <person name="Fujiyama A."/>
            <person name="Inagaki F."/>
            <person name="Takami H."/>
        </authorList>
    </citation>
    <scope>NUCLEOTIDE SEQUENCE</scope>
    <source>
        <strain evidence="1">Expedition CK06-06</strain>
    </source>
</reference>
<proteinExistence type="predicted"/>
<name>X1E0N1_9ZZZZ</name>
<dbReference type="AlphaFoldDB" id="X1E0N1"/>
<accession>X1E0N1</accession>
<evidence type="ECO:0000313" key="1">
    <source>
        <dbReference type="EMBL" id="GAH26082.1"/>
    </source>
</evidence>
<dbReference type="EMBL" id="BARU01000873">
    <property type="protein sequence ID" value="GAH26082.1"/>
    <property type="molecule type" value="Genomic_DNA"/>
</dbReference>
<organism evidence="1">
    <name type="scientific">marine sediment metagenome</name>
    <dbReference type="NCBI Taxonomy" id="412755"/>
    <lineage>
        <taxon>unclassified sequences</taxon>
        <taxon>metagenomes</taxon>
        <taxon>ecological metagenomes</taxon>
    </lineage>
</organism>
<feature type="non-terminal residue" evidence="1">
    <location>
        <position position="1"/>
    </location>
</feature>
<sequence length="29" mass="3195">VDAFLIGESLLRSKNIGKKLKKLLGNDSH</sequence>
<gene>
    <name evidence="1" type="ORF">S03H2_02571</name>
</gene>